<dbReference type="InterPro" id="IPR000225">
    <property type="entry name" value="Armadillo"/>
</dbReference>
<evidence type="ECO:0000256" key="7">
    <source>
        <dbReference type="SAM" id="MobiDB-lite"/>
    </source>
</evidence>
<dbReference type="PROSITE" id="PS50176">
    <property type="entry name" value="ARM_REPEAT"/>
    <property type="match status" value="2"/>
</dbReference>
<evidence type="ECO:0000256" key="4">
    <source>
        <dbReference type="ARBA" id="ARBA00022927"/>
    </source>
</evidence>
<feature type="repeat" description="ARM" evidence="6">
    <location>
        <begin position="88"/>
        <end position="131"/>
    </location>
</feature>
<feature type="repeat" description="ARM" evidence="6">
    <location>
        <begin position="131"/>
        <end position="159"/>
    </location>
</feature>
<dbReference type="Pfam" id="PF16186">
    <property type="entry name" value="Arm_3"/>
    <property type="match status" value="1"/>
</dbReference>
<dbReference type="Proteomes" id="UP001162156">
    <property type="component" value="Unassembled WGS sequence"/>
</dbReference>
<organism evidence="8 9">
    <name type="scientific">Rhamnusium bicolor</name>
    <dbReference type="NCBI Taxonomy" id="1586634"/>
    <lineage>
        <taxon>Eukaryota</taxon>
        <taxon>Metazoa</taxon>
        <taxon>Ecdysozoa</taxon>
        <taxon>Arthropoda</taxon>
        <taxon>Hexapoda</taxon>
        <taxon>Insecta</taxon>
        <taxon>Pterygota</taxon>
        <taxon>Neoptera</taxon>
        <taxon>Endopterygota</taxon>
        <taxon>Coleoptera</taxon>
        <taxon>Polyphaga</taxon>
        <taxon>Cucujiformia</taxon>
        <taxon>Chrysomeloidea</taxon>
        <taxon>Cerambycidae</taxon>
        <taxon>Lepturinae</taxon>
        <taxon>Rhagiini</taxon>
        <taxon>Rhamnusium</taxon>
    </lineage>
</organism>
<protein>
    <recommendedName>
        <fullName evidence="5">Importin subunit alpha</fullName>
    </recommendedName>
</protein>
<feature type="region of interest" description="Disordered" evidence="7">
    <location>
        <begin position="1"/>
        <end position="38"/>
    </location>
</feature>
<dbReference type="PANTHER" id="PTHR23316">
    <property type="entry name" value="IMPORTIN ALPHA"/>
    <property type="match status" value="1"/>
</dbReference>
<accession>A0AAV8X721</accession>
<feature type="compositionally biased region" description="Basic residues" evidence="7">
    <location>
        <begin position="1"/>
        <end position="11"/>
    </location>
</feature>
<dbReference type="GO" id="GO:0005737">
    <property type="term" value="C:cytoplasm"/>
    <property type="evidence" value="ECO:0007669"/>
    <property type="project" value="InterPro"/>
</dbReference>
<dbReference type="SMART" id="SM00185">
    <property type="entry name" value="ARM"/>
    <property type="match status" value="8"/>
</dbReference>
<proteinExistence type="inferred from homology"/>
<evidence type="ECO:0000256" key="2">
    <source>
        <dbReference type="ARBA" id="ARBA00022448"/>
    </source>
</evidence>
<dbReference type="EMBL" id="JANEYF010003732">
    <property type="protein sequence ID" value="KAJ8934400.1"/>
    <property type="molecule type" value="Genomic_DNA"/>
</dbReference>
<keyword evidence="9" id="KW-1185">Reference proteome</keyword>
<dbReference type="SUPFAM" id="SSF48371">
    <property type="entry name" value="ARM repeat"/>
    <property type="match status" value="1"/>
</dbReference>
<dbReference type="AlphaFoldDB" id="A0AAV8X721"/>
<sequence>MSGSGHKHRYKNTALDSVELRRRREEEDDDPLQLEGDISSPITLGITQDMVQDLYSNDPEVQLSATQKFRKLLSREPNPPIDEVIQTGIVPRFVEFLQNTVNCTLQFEAAWALTNIASGTSQQTRMVIEAGAVPIFIALLGSNYEDVQEQAVWALGNIAGDSPECRDHVLDSGILVPLLQLLSKSTRLTMTRNAVWALSNLCRGKNPPPDFAKVSPCLPILSRLLFHSDPDVLSDACWALSYLSDGPNEKIQAVIDAGVCRRLVELLMAQQPNVVSAALRAVGNIVTGDDVQTQVILNCSALPCLHHLLSSSKESVRKEACWTISNITAGNRQQIQAVIDANIFPVLIEILSKAEFKTRKEAAWAITNATSGGTPDQIRYLVNQNCIGPLCDLLTVMDAKIVQVALNGLENILRLGEQDAKLQKWYQSLCCLDKIEFLQSHENMEIYQKAFDIIEHFFGTEEEDSNVAPSIDTDHQQYQFSSDQSVPMGGFQF</sequence>
<dbReference type="Pfam" id="PF00514">
    <property type="entry name" value="Arm"/>
    <property type="match status" value="8"/>
</dbReference>
<evidence type="ECO:0000256" key="1">
    <source>
        <dbReference type="ARBA" id="ARBA00010394"/>
    </source>
</evidence>
<evidence type="ECO:0000313" key="9">
    <source>
        <dbReference type="Proteomes" id="UP001162156"/>
    </source>
</evidence>
<keyword evidence="4 5" id="KW-0653">Protein transport</keyword>
<dbReference type="InterPro" id="IPR024931">
    <property type="entry name" value="Importin_alpha"/>
</dbReference>
<keyword evidence="3" id="KW-0677">Repeat</keyword>
<keyword evidence="2 5" id="KW-0813">Transport</keyword>
<comment type="caution">
    <text evidence="8">The sequence shown here is derived from an EMBL/GenBank/DDBJ whole genome shotgun (WGS) entry which is preliminary data.</text>
</comment>
<dbReference type="InterPro" id="IPR016024">
    <property type="entry name" value="ARM-type_fold"/>
</dbReference>
<dbReference type="GO" id="GO:0061608">
    <property type="term" value="F:nuclear import signal receptor activity"/>
    <property type="evidence" value="ECO:0007669"/>
    <property type="project" value="InterPro"/>
</dbReference>
<evidence type="ECO:0000256" key="6">
    <source>
        <dbReference type="PROSITE-ProRule" id="PRU00259"/>
    </source>
</evidence>
<dbReference type="FunFam" id="1.25.10.10:FF:000013">
    <property type="entry name" value="Importin subunit alpha"/>
    <property type="match status" value="1"/>
</dbReference>
<evidence type="ECO:0000256" key="3">
    <source>
        <dbReference type="ARBA" id="ARBA00022737"/>
    </source>
</evidence>
<name>A0AAV8X721_9CUCU</name>
<dbReference type="PIRSF" id="PIRSF005673">
    <property type="entry name" value="Importin_alpha"/>
    <property type="match status" value="1"/>
</dbReference>
<dbReference type="InterPro" id="IPR011989">
    <property type="entry name" value="ARM-like"/>
</dbReference>
<dbReference type="Gene3D" id="1.25.10.10">
    <property type="entry name" value="Leucine-rich Repeat Variant"/>
    <property type="match status" value="1"/>
</dbReference>
<evidence type="ECO:0000313" key="8">
    <source>
        <dbReference type="EMBL" id="KAJ8934400.1"/>
    </source>
</evidence>
<evidence type="ECO:0000256" key="5">
    <source>
        <dbReference type="PIRNR" id="PIRNR005673"/>
    </source>
</evidence>
<gene>
    <name evidence="8" type="ORF">NQ314_013441</name>
</gene>
<dbReference type="InterPro" id="IPR032413">
    <property type="entry name" value="Arm_3"/>
</dbReference>
<dbReference type="GO" id="GO:0006606">
    <property type="term" value="P:protein import into nucleus"/>
    <property type="evidence" value="ECO:0007669"/>
    <property type="project" value="InterPro"/>
</dbReference>
<comment type="similarity">
    <text evidence="1 5">Belongs to the importin alpha family.</text>
</comment>
<reference evidence="8" key="1">
    <citation type="journal article" date="2023" name="Insect Mol. Biol.">
        <title>Genome sequencing provides insights into the evolution of gene families encoding plant cell wall-degrading enzymes in longhorned beetles.</title>
        <authorList>
            <person name="Shin N.R."/>
            <person name="Okamura Y."/>
            <person name="Kirsch R."/>
            <person name="Pauchet Y."/>
        </authorList>
    </citation>
    <scope>NUCLEOTIDE SEQUENCE</scope>
    <source>
        <strain evidence="8">RBIC_L_NR</strain>
    </source>
</reference>